<dbReference type="SUPFAM" id="SSF55961">
    <property type="entry name" value="Bet v1-like"/>
    <property type="match status" value="1"/>
</dbReference>
<proteinExistence type="predicted"/>
<dbReference type="Proteomes" id="UP000823786">
    <property type="component" value="Unassembled WGS sequence"/>
</dbReference>
<comment type="caution">
    <text evidence="1">The sequence shown here is derived from an EMBL/GenBank/DDBJ whole genome shotgun (WGS) entry which is preliminary data.</text>
</comment>
<dbReference type="InterPro" id="IPR023393">
    <property type="entry name" value="START-like_dom_sf"/>
</dbReference>
<dbReference type="EMBL" id="JAGGJV010000004">
    <property type="protein sequence ID" value="MBP1859196.1"/>
    <property type="molecule type" value="Genomic_DNA"/>
</dbReference>
<name>A0ABS4EMM4_9HYPH</name>
<gene>
    <name evidence="1" type="ORF">J2Z75_002708</name>
</gene>
<dbReference type="Gene3D" id="3.30.530.20">
    <property type="match status" value="1"/>
</dbReference>
<sequence length="178" mass="19452">MLKILLIILAVIVVLLLAVVVFASSKPDTFHVERSATINAPPEKIFPLINDFNQWQSWSPYEKKDPAMKRTFDGATSGRGAVYSWDGNNNVGAGRMEITEATPSSKVQIKLDFVRPFEGHNVATFTFSPATQGTAVTWAMDGPSPLIAKVMGLFFNMDTMIGGDFAQGLENLKAIAEK</sequence>
<keyword evidence="2" id="KW-1185">Reference proteome</keyword>
<evidence type="ECO:0000313" key="2">
    <source>
        <dbReference type="Proteomes" id="UP000823786"/>
    </source>
</evidence>
<dbReference type="RefSeq" id="WP_209853083.1">
    <property type="nucleotide sequence ID" value="NZ_JAGGJV010000004.1"/>
</dbReference>
<dbReference type="InterPro" id="IPR019587">
    <property type="entry name" value="Polyketide_cyclase/dehydratase"/>
</dbReference>
<dbReference type="CDD" id="cd07818">
    <property type="entry name" value="SRPBCC_1"/>
    <property type="match status" value="1"/>
</dbReference>
<protein>
    <submittedName>
        <fullName evidence="1">Uncharacterized protein YndB with AHSA1/START domain</fullName>
    </submittedName>
</protein>
<reference evidence="1 2" key="1">
    <citation type="submission" date="2021-03" db="EMBL/GenBank/DDBJ databases">
        <title>Genomic Encyclopedia of Type Strains, Phase IV (KMG-IV): sequencing the most valuable type-strain genomes for metagenomic binning, comparative biology and taxonomic classification.</title>
        <authorList>
            <person name="Goeker M."/>
        </authorList>
    </citation>
    <scope>NUCLEOTIDE SEQUENCE [LARGE SCALE GENOMIC DNA]</scope>
    <source>
        <strain evidence="1 2">DSM 26427</strain>
    </source>
</reference>
<accession>A0ABS4EMM4</accession>
<evidence type="ECO:0000313" key="1">
    <source>
        <dbReference type="EMBL" id="MBP1859196.1"/>
    </source>
</evidence>
<organism evidence="1 2">
    <name type="scientific">Rhizobium herbae</name>
    <dbReference type="NCBI Taxonomy" id="508661"/>
    <lineage>
        <taxon>Bacteria</taxon>
        <taxon>Pseudomonadati</taxon>
        <taxon>Pseudomonadota</taxon>
        <taxon>Alphaproteobacteria</taxon>
        <taxon>Hyphomicrobiales</taxon>
        <taxon>Rhizobiaceae</taxon>
        <taxon>Rhizobium/Agrobacterium group</taxon>
        <taxon>Rhizobium</taxon>
    </lineage>
</organism>
<dbReference type="Pfam" id="PF10604">
    <property type="entry name" value="Polyketide_cyc2"/>
    <property type="match status" value="1"/>
</dbReference>